<evidence type="ECO:0000313" key="7">
    <source>
        <dbReference type="EMBL" id="RIA45431.1"/>
    </source>
</evidence>
<dbReference type="GO" id="GO:0020037">
    <property type="term" value="F:heme binding"/>
    <property type="evidence" value="ECO:0007669"/>
    <property type="project" value="InterPro"/>
</dbReference>
<evidence type="ECO:0000256" key="5">
    <source>
        <dbReference type="SAM" id="SignalP"/>
    </source>
</evidence>
<gene>
    <name evidence="7" type="ORF">BXY53_2718</name>
</gene>
<dbReference type="GO" id="GO:0046872">
    <property type="term" value="F:metal ion binding"/>
    <property type="evidence" value="ECO:0007669"/>
    <property type="project" value="UniProtKB-KW"/>
</dbReference>
<protein>
    <submittedName>
        <fullName evidence="7">Cbb3-type cytochrome c oxidase subunit III</fullName>
    </submittedName>
</protein>
<dbReference type="SUPFAM" id="SSF46626">
    <property type="entry name" value="Cytochrome c"/>
    <property type="match status" value="1"/>
</dbReference>
<feature type="signal peptide" evidence="5">
    <location>
        <begin position="1"/>
        <end position="20"/>
    </location>
</feature>
<evidence type="ECO:0000256" key="1">
    <source>
        <dbReference type="ARBA" id="ARBA00022617"/>
    </source>
</evidence>
<dbReference type="EMBL" id="QXDF01000005">
    <property type="protein sequence ID" value="RIA45431.1"/>
    <property type="molecule type" value="Genomic_DNA"/>
</dbReference>
<keyword evidence="8" id="KW-1185">Reference proteome</keyword>
<reference evidence="7 8" key="1">
    <citation type="submission" date="2018-08" db="EMBL/GenBank/DDBJ databases">
        <title>Genomic Encyclopedia of Archaeal and Bacterial Type Strains, Phase II (KMG-II): from individual species to whole genera.</title>
        <authorList>
            <person name="Goeker M."/>
        </authorList>
    </citation>
    <scope>NUCLEOTIDE SEQUENCE [LARGE SCALE GENOMIC DNA]</scope>
    <source>
        <strain evidence="7 8">DSM 5002</strain>
    </source>
</reference>
<dbReference type="Proteomes" id="UP000266273">
    <property type="component" value="Unassembled WGS sequence"/>
</dbReference>
<feature type="domain" description="Cytochrome c" evidence="6">
    <location>
        <begin position="39"/>
        <end position="112"/>
    </location>
</feature>
<keyword evidence="3 4" id="KW-0408">Iron</keyword>
<dbReference type="OrthoDB" id="9807134at2"/>
<keyword evidence="2 4" id="KW-0479">Metal-binding</keyword>
<evidence type="ECO:0000256" key="3">
    <source>
        <dbReference type="ARBA" id="ARBA00023004"/>
    </source>
</evidence>
<accession>A0A397PID0</accession>
<keyword evidence="5" id="KW-0732">Signal</keyword>
<evidence type="ECO:0000313" key="8">
    <source>
        <dbReference type="Proteomes" id="UP000266273"/>
    </source>
</evidence>
<comment type="caution">
    <text evidence="7">The sequence shown here is derived from an EMBL/GenBank/DDBJ whole genome shotgun (WGS) entry which is preliminary data.</text>
</comment>
<keyword evidence="1 4" id="KW-0349">Heme</keyword>
<dbReference type="RefSeq" id="WP_119062518.1">
    <property type="nucleotide sequence ID" value="NZ_QXDF01000005.1"/>
</dbReference>
<dbReference type="AlphaFoldDB" id="A0A397PID0"/>
<organism evidence="7 8">
    <name type="scientific">Dichotomicrobium thermohalophilum</name>
    <dbReference type="NCBI Taxonomy" id="933063"/>
    <lineage>
        <taxon>Bacteria</taxon>
        <taxon>Pseudomonadati</taxon>
        <taxon>Pseudomonadota</taxon>
        <taxon>Alphaproteobacteria</taxon>
        <taxon>Hyphomicrobiales</taxon>
        <taxon>Hyphomicrobiaceae</taxon>
        <taxon>Dichotomicrobium</taxon>
    </lineage>
</organism>
<dbReference type="Pfam" id="PF13442">
    <property type="entry name" value="Cytochrome_CBB3"/>
    <property type="match status" value="1"/>
</dbReference>
<evidence type="ECO:0000259" key="6">
    <source>
        <dbReference type="PROSITE" id="PS51007"/>
    </source>
</evidence>
<proteinExistence type="predicted"/>
<feature type="chain" id="PRO_5017364170" evidence="5">
    <location>
        <begin position="21"/>
        <end position="115"/>
    </location>
</feature>
<sequence length="115" mass="13128">MKSAFTAALLAAVIALPAYAQEASKPPEPFTEDFLSDAENINAGQEMWAEQCRHCHGRTAYPGKAPKLKPYKYKPEFVYRRVTDGFRKMPSWEEVYTDLERMQITAYVLSDDFSP</sequence>
<dbReference type="InterPro" id="IPR009056">
    <property type="entry name" value="Cyt_c-like_dom"/>
</dbReference>
<dbReference type="InterPro" id="IPR036909">
    <property type="entry name" value="Cyt_c-like_dom_sf"/>
</dbReference>
<dbReference type="PROSITE" id="PS51007">
    <property type="entry name" value="CYTC"/>
    <property type="match status" value="1"/>
</dbReference>
<evidence type="ECO:0000256" key="4">
    <source>
        <dbReference type="PROSITE-ProRule" id="PRU00433"/>
    </source>
</evidence>
<dbReference type="GO" id="GO:0009055">
    <property type="term" value="F:electron transfer activity"/>
    <property type="evidence" value="ECO:0007669"/>
    <property type="project" value="InterPro"/>
</dbReference>
<dbReference type="Gene3D" id="1.10.760.10">
    <property type="entry name" value="Cytochrome c-like domain"/>
    <property type="match status" value="1"/>
</dbReference>
<evidence type="ECO:0000256" key="2">
    <source>
        <dbReference type="ARBA" id="ARBA00022723"/>
    </source>
</evidence>
<name>A0A397PID0_9HYPH</name>